<dbReference type="PANTHER" id="PTHR42904">
    <property type="entry name" value="NUDIX HYDROLASE, NUDC SUBFAMILY"/>
    <property type="match status" value="1"/>
</dbReference>
<dbReference type="Pfam" id="PF00293">
    <property type="entry name" value="NUDIX"/>
    <property type="match status" value="1"/>
</dbReference>
<organism evidence="14 15">
    <name type="scientific">Candidula unifasciata</name>
    <dbReference type="NCBI Taxonomy" id="100452"/>
    <lineage>
        <taxon>Eukaryota</taxon>
        <taxon>Metazoa</taxon>
        <taxon>Spiralia</taxon>
        <taxon>Lophotrochozoa</taxon>
        <taxon>Mollusca</taxon>
        <taxon>Gastropoda</taxon>
        <taxon>Heterobranchia</taxon>
        <taxon>Euthyneura</taxon>
        <taxon>Panpulmonata</taxon>
        <taxon>Eupulmonata</taxon>
        <taxon>Stylommatophora</taxon>
        <taxon>Helicina</taxon>
        <taxon>Helicoidea</taxon>
        <taxon>Geomitridae</taxon>
        <taxon>Candidula</taxon>
    </lineage>
</organism>
<keyword evidence="15" id="KW-1185">Reference proteome</keyword>
<dbReference type="InterPro" id="IPR020476">
    <property type="entry name" value="Nudix_hydrolase"/>
</dbReference>
<comment type="cofactor">
    <cofactor evidence="2">
        <name>Mg(2+)</name>
        <dbReference type="ChEBI" id="CHEBI:18420"/>
    </cofactor>
</comment>
<evidence type="ECO:0000313" key="15">
    <source>
        <dbReference type="Proteomes" id="UP000678393"/>
    </source>
</evidence>
<evidence type="ECO:0000313" key="14">
    <source>
        <dbReference type="EMBL" id="CAG5125624.1"/>
    </source>
</evidence>
<evidence type="ECO:0000256" key="4">
    <source>
        <dbReference type="ARBA" id="ARBA00022723"/>
    </source>
</evidence>
<feature type="domain" description="Nudix hydrolase" evidence="13">
    <location>
        <begin position="88"/>
        <end position="241"/>
    </location>
</feature>
<keyword evidence="7" id="KW-0464">Manganese</keyword>
<dbReference type="GO" id="GO:0140933">
    <property type="term" value="F:5'-(N(7)-methylguanosine 5'-triphospho)-[mRNA] hydrolase activity"/>
    <property type="evidence" value="ECO:0007669"/>
    <property type="project" value="UniProtKB-EC"/>
</dbReference>
<dbReference type="PROSITE" id="PS51462">
    <property type="entry name" value="NUDIX"/>
    <property type="match status" value="1"/>
</dbReference>
<dbReference type="Proteomes" id="UP000678393">
    <property type="component" value="Unassembled WGS sequence"/>
</dbReference>
<dbReference type="InterPro" id="IPR000086">
    <property type="entry name" value="NUDIX_hydrolase_dom"/>
</dbReference>
<comment type="similarity">
    <text evidence="3">Belongs to the Nudix hydrolase family.</text>
</comment>
<dbReference type="GO" id="GO:0019677">
    <property type="term" value="P:NAD+ catabolic process"/>
    <property type="evidence" value="ECO:0007669"/>
    <property type="project" value="TreeGrafter"/>
</dbReference>
<evidence type="ECO:0000256" key="3">
    <source>
        <dbReference type="ARBA" id="ARBA00005582"/>
    </source>
</evidence>
<dbReference type="AlphaFoldDB" id="A0A8S3Z7V4"/>
<dbReference type="Gene3D" id="3.90.79.10">
    <property type="entry name" value="Nucleoside Triphosphate Pyrophosphohydrolase"/>
    <property type="match status" value="1"/>
</dbReference>
<sequence>MSVPTRILVKLVKSGIEPKLADFSECILNYFGLTSGSGSLYVELKDNYLIISDVSQAGSDEVAIQHPTFCPMLHLSLEAVSLPDEISTRGVDVGASILLESSDGKILLSKRARHLRIFPGLWVPPGGHIEENETMLEAGLRELKEETGLNLKPSDCLQNKIYLLALWESVYPPKLSVGPPVRHHIVVYFHAKLLEDLTAEVMERRINFEPGEVDSCAWLDRDIVSAIAQSFDEDYDEGINNDHLPKSFRALVLDENQKQIFCDLPTEPLVRILSASADDKERVSTGTKFALQKLLQFEADLL</sequence>
<dbReference type="InterPro" id="IPR033716">
    <property type="entry name" value="Nudt17_dom"/>
</dbReference>
<evidence type="ECO:0000256" key="9">
    <source>
        <dbReference type="ARBA" id="ARBA00093205"/>
    </source>
</evidence>
<protein>
    <recommendedName>
        <fullName evidence="11">m7GpppN-mRNA hydrolase NUDT17</fullName>
        <ecNumber evidence="8">3.6.1.62</ecNumber>
    </recommendedName>
    <alternativeName>
        <fullName evidence="12">Nucleoside diphosphate-linked moiety X motif 17</fullName>
    </alternativeName>
</protein>
<dbReference type="SUPFAM" id="SSF55811">
    <property type="entry name" value="Nudix"/>
    <property type="match status" value="1"/>
</dbReference>
<reference evidence="14" key="1">
    <citation type="submission" date="2021-04" db="EMBL/GenBank/DDBJ databases">
        <authorList>
            <consortium name="Molecular Ecology Group"/>
        </authorList>
    </citation>
    <scope>NUCLEOTIDE SEQUENCE</scope>
</reference>
<evidence type="ECO:0000256" key="2">
    <source>
        <dbReference type="ARBA" id="ARBA00001946"/>
    </source>
</evidence>
<comment type="catalytic activity">
    <reaction evidence="9">
        <text>a 5'-end (N(7)-methyl 5'-triphosphoguanosine)-ribonucleoside in mRNA + H2O = N(7)-methyl-GDP + a 5'-end phospho-ribonucleoside in mRNA + 2 H(+)</text>
        <dbReference type="Rhea" id="RHEA:67484"/>
        <dbReference type="Rhea" id="RHEA-COMP:15692"/>
        <dbReference type="Rhea" id="RHEA-COMP:17167"/>
        <dbReference type="ChEBI" id="CHEBI:15377"/>
        <dbReference type="ChEBI" id="CHEBI:15378"/>
        <dbReference type="ChEBI" id="CHEBI:63714"/>
        <dbReference type="ChEBI" id="CHEBI:138282"/>
        <dbReference type="ChEBI" id="CHEBI:156461"/>
        <dbReference type="EC" id="3.6.1.62"/>
    </reaction>
</comment>
<dbReference type="OrthoDB" id="447842at2759"/>
<dbReference type="GO" id="GO:0005777">
    <property type="term" value="C:peroxisome"/>
    <property type="evidence" value="ECO:0007669"/>
    <property type="project" value="TreeGrafter"/>
</dbReference>
<comment type="cofactor">
    <cofactor evidence="1">
        <name>Mn(2+)</name>
        <dbReference type="ChEBI" id="CHEBI:29035"/>
    </cofactor>
</comment>
<dbReference type="GO" id="GO:0046872">
    <property type="term" value="F:metal ion binding"/>
    <property type="evidence" value="ECO:0007669"/>
    <property type="project" value="UniProtKB-KW"/>
</dbReference>
<dbReference type="GO" id="GO:0006742">
    <property type="term" value="P:NADP+ catabolic process"/>
    <property type="evidence" value="ECO:0007669"/>
    <property type="project" value="TreeGrafter"/>
</dbReference>
<name>A0A8S3Z7V4_9EUPU</name>
<dbReference type="EMBL" id="CAJHNH020002112">
    <property type="protein sequence ID" value="CAG5125624.1"/>
    <property type="molecule type" value="Genomic_DNA"/>
</dbReference>
<comment type="function">
    <text evidence="10">Acts as a decapping enzyme capable of hydrolyzing monomethylated capped RNAs (in vitro). Hydrolyzes monomethylated capped RNA after alpha and beta phosphates to form N(7)-methyl-GDP. Shows low activity towards unmethylated capped RNA.</text>
</comment>
<dbReference type="InterPro" id="IPR050241">
    <property type="entry name" value="NAD-cap_RNA_hydrolase_NudC"/>
</dbReference>
<keyword evidence="4" id="KW-0479">Metal-binding</keyword>
<dbReference type="GO" id="GO:0035529">
    <property type="term" value="F:NADH pyrophosphatase activity"/>
    <property type="evidence" value="ECO:0007669"/>
    <property type="project" value="TreeGrafter"/>
</dbReference>
<proteinExistence type="inferred from homology"/>
<evidence type="ECO:0000256" key="6">
    <source>
        <dbReference type="ARBA" id="ARBA00022842"/>
    </source>
</evidence>
<evidence type="ECO:0000256" key="1">
    <source>
        <dbReference type="ARBA" id="ARBA00001936"/>
    </source>
</evidence>
<comment type="caution">
    <text evidence="14">The sequence shown here is derived from an EMBL/GenBank/DDBJ whole genome shotgun (WGS) entry which is preliminary data.</text>
</comment>
<dbReference type="GO" id="GO:0005829">
    <property type="term" value="C:cytosol"/>
    <property type="evidence" value="ECO:0007669"/>
    <property type="project" value="TreeGrafter"/>
</dbReference>
<evidence type="ECO:0000256" key="8">
    <source>
        <dbReference type="ARBA" id="ARBA00026102"/>
    </source>
</evidence>
<evidence type="ECO:0000256" key="11">
    <source>
        <dbReference type="ARBA" id="ARBA00093621"/>
    </source>
</evidence>
<accession>A0A8S3Z7V4</accession>
<evidence type="ECO:0000256" key="10">
    <source>
        <dbReference type="ARBA" id="ARBA00093415"/>
    </source>
</evidence>
<evidence type="ECO:0000256" key="5">
    <source>
        <dbReference type="ARBA" id="ARBA00022801"/>
    </source>
</evidence>
<evidence type="ECO:0000256" key="12">
    <source>
        <dbReference type="ARBA" id="ARBA00093663"/>
    </source>
</evidence>
<dbReference type="EC" id="3.6.1.62" evidence="8"/>
<evidence type="ECO:0000259" key="13">
    <source>
        <dbReference type="PROSITE" id="PS51462"/>
    </source>
</evidence>
<evidence type="ECO:0000256" key="7">
    <source>
        <dbReference type="ARBA" id="ARBA00023211"/>
    </source>
</evidence>
<keyword evidence="5" id="KW-0378">Hydrolase</keyword>
<dbReference type="InterPro" id="IPR015797">
    <property type="entry name" value="NUDIX_hydrolase-like_dom_sf"/>
</dbReference>
<gene>
    <name evidence="14" type="ORF">CUNI_LOCUS11182</name>
</gene>
<dbReference type="PANTHER" id="PTHR42904:SF1">
    <property type="entry name" value="NUCLEOSIDE DIPHOSPHATE-LINKED MOIETY X MOTIF 17"/>
    <property type="match status" value="1"/>
</dbReference>
<dbReference type="PRINTS" id="PR00502">
    <property type="entry name" value="NUDIXFAMILY"/>
</dbReference>
<dbReference type="CDD" id="cd04694">
    <property type="entry name" value="NUDIX_Nudt17"/>
    <property type="match status" value="1"/>
</dbReference>
<keyword evidence="6" id="KW-0460">Magnesium</keyword>